<dbReference type="EMBL" id="ML733448">
    <property type="protein sequence ID" value="KAB8218521.1"/>
    <property type="molecule type" value="Genomic_DNA"/>
</dbReference>
<dbReference type="GO" id="GO:0006351">
    <property type="term" value="P:DNA-templated transcription"/>
    <property type="evidence" value="ECO:0007669"/>
    <property type="project" value="InterPro"/>
</dbReference>
<feature type="domain" description="Xylanolytic transcriptional activator regulatory" evidence="6">
    <location>
        <begin position="332"/>
        <end position="562"/>
    </location>
</feature>
<name>A0A5N6ELM8_9EURO</name>
<keyword evidence="8" id="KW-1185">Reference proteome</keyword>
<dbReference type="Proteomes" id="UP000326799">
    <property type="component" value="Unassembled WGS sequence"/>
</dbReference>
<evidence type="ECO:0000256" key="2">
    <source>
        <dbReference type="ARBA" id="ARBA00022833"/>
    </source>
</evidence>
<dbReference type="AlphaFoldDB" id="A0A5N6ELM8"/>
<keyword evidence="5" id="KW-0539">Nucleus</keyword>
<keyword evidence="3" id="KW-0805">Transcription regulation</keyword>
<dbReference type="PANTHER" id="PTHR47660">
    <property type="entry name" value="TRANSCRIPTION FACTOR WITH C2H2 AND ZN(2)-CYS(6) DNA BINDING DOMAIN (EUROFUNG)-RELATED-RELATED"/>
    <property type="match status" value="1"/>
</dbReference>
<protein>
    <submittedName>
        <fullName evidence="7">Fungal-specific transcription factor domain-containing protein</fullName>
    </submittedName>
</protein>
<keyword evidence="4" id="KW-0804">Transcription</keyword>
<evidence type="ECO:0000313" key="7">
    <source>
        <dbReference type="EMBL" id="KAB8218521.1"/>
    </source>
</evidence>
<proteinExistence type="predicted"/>
<gene>
    <name evidence="7" type="ORF">BDV33DRAFT_205269</name>
</gene>
<dbReference type="PANTHER" id="PTHR47660:SF2">
    <property type="entry name" value="TRANSCRIPTION FACTOR WITH C2H2 AND ZN(2)-CYS(6) DNA BINDING DOMAIN (EUROFUNG)"/>
    <property type="match status" value="1"/>
</dbReference>
<accession>A0A5N6ELM8</accession>
<keyword evidence="1" id="KW-0479">Metal-binding</keyword>
<organism evidence="7 8">
    <name type="scientific">Aspergillus novoparasiticus</name>
    <dbReference type="NCBI Taxonomy" id="986946"/>
    <lineage>
        <taxon>Eukaryota</taxon>
        <taxon>Fungi</taxon>
        <taxon>Dikarya</taxon>
        <taxon>Ascomycota</taxon>
        <taxon>Pezizomycotina</taxon>
        <taxon>Eurotiomycetes</taxon>
        <taxon>Eurotiomycetidae</taxon>
        <taxon>Eurotiales</taxon>
        <taxon>Aspergillaceae</taxon>
        <taxon>Aspergillus</taxon>
        <taxon>Aspergillus subgen. Circumdati</taxon>
    </lineage>
</organism>
<keyword evidence="2" id="KW-0862">Zinc</keyword>
<dbReference type="CDD" id="cd12148">
    <property type="entry name" value="fungal_TF_MHR"/>
    <property type="match status" value="1"/>
</dbReference>
<evidence type="ECO:0000256" key="3">
    <source>
        <dbReference type="ARBA" id="ARBA00023015"/>
    </source>
</evidence>
<evidence type="ECO:0000313" key="8">
    <source>
        <dbReference type="Proteomes" id="UP000326799"/>
    </source>
</evidence>
<dbReference type="InterPro" id="IPR007219">
    <property type="entry name" value="XnlR_reg_dom"/>
</dbReference>
<dbReference type="GO" id="GO:0003677">
    <property type="term" value="F:DNA binding"/>
    <property type="evidence" value="ECO:0007669"/>
    <property type="project" value="InterPro"/>
</dbReference>
<evidence type="ECO:0000259" key="6">
    <source>
        <dbReference type="Pfam" id="PF04082"/>
    </source>
</evidence>
<reference evidence="7 8" key="1">
    <citation type="submission" date="2019-04" db="EMBL/GenBank/DDBJ databases">
        <title>Fungal friends and foes A comparative genomics study of 23 Aspergillus species from section Flavi.</title>
        <authorList>
            <consortium name="DOE Joint Genome Institute"/>
            <person name="Kjaerbolling I."/>
            <person name="Vesth T.C."/>
            <person name="Frisvad J.C."/>
            <person name="Nybo J.L."/>
            <person name="Theobald S."/>
            <person name="Kildgaard S."/>
            <person name="Petersen T.I."/>
            <person name="Kuo A."/>
            <person name="Sato A."/>
            <person name="Lyhne E.K."/>
            <person name="Kogle M.E."/>
            <person name="Wiebenga A."/>
            <person name="Kun R.S."/>
            <person name="Lubbers R.J."/>
            <person name="Makela M.R."/>
            <person name="Barry K."/>
            <person name="Chovatia M."/>
            <person name="Clum A."/>
            <person name="Daum C."/>
            <person name="Haridas S."/>
            <person name="He G."/>
            <person name="LaButti K."/>
            <person name="Lipzen A."/>
            <person name="Mondo S."/>
            <person name="Pangilinan J."/>
            <person name="Riley R."/>
            <person name="Salamov A."/>
            <person name="Simmons B.A."/>
            <person name="Magnuson J.K."/>
            <person name="Henrissat B."/>
            <person name="Mortensen U.H."/>
            <person name="Larsen T.O."/>
            <person name="De vries R.P."/>
            <person name="Grigoriev I.V."/>
            <person name="Machida M."/>
            <person name="Baker S.E."/>
            <person name="Andersen M.R."/>
        </authorList>
    </citation>
    <scope>NUCLEOTIDE SEQUENCE [LARGE SCALE GENOMIC DNA]</scope>
    <source>
        <strain evidence="7 8">CBS 126849</strain>
    </source>
</reference>
<evidence type="ECO:0000256" key="1">
    <source>
        <dbReference type="ARBA" id="ARBA00022723"/>
    </source>
</evidence>
<evidence type="ECO:0000256" key="5">
    <source>
        <dbReference type="ARBA" id="ARBA00023242"/>
    </source>
</evidence>
<dbReference type="GO" id="GO:0008270">
    <property type="term" value="F:zinc ion binding"/>
    <property type="evidence" value="ECO:0007669"/>
    <property type="project" value="InterPro"/>
</dbReference>
<evidence type="ECO:0000256" key="4">
    <source>
        <dbReference type="ARBA" id="ARBA00023163"/>
    </source>
</evidence>
<dbReference type="Pfam" id="PF04082">
    <property type="entry name" value="Fungal_trans"/>
    <property type="match status" value="1"/>
</dbReference>
<sequence length="780" mass="87125">MLVDTQGKVGIRKFGPRSSVYPTYIRMRDVGNREYGEILGFPALANLHLLAPQCHRHELTSSSTGFVRGALGHSLKQSTSLGMSGRILRRNPLAAPNVTKLLLASSDTLLRHARSHHSHSTPQPAPMATPLATTATEACSSLDQTTDIPALASFSRKDTGDVNARPTPHRLPGWLEAVVDPSTEFVDHQPAPSAPLDGMFQNTSAIDWDVNLGTQVPNWLADENFDLNALNSTVLASTINDIPLLVYQDDEAPIFSLHEPQTSRGERREEDLIRQHWFSFIPAHETGHVTPEAVPQQTKLDDEYREGLSCCLQQRVLAEALPSTEFLNQCVQMYFTRFSPIFPVVHPSTFRPSPKHSLLLLSICSVGSLFVGSDYAIAQGSRIYERLHKAVLSSWESYFCKGKEETLAVIQAALIGQTFAILSGDPRQLLIAQTFHGTVVNWARRCNMFHIRQSTDLLPSSASGWTTEQHWKVWAHAEEQVRVATGLYIHDSELSTLFMTRPMLRHTASNIPNAVNDRLWQAKSSTDWKTLNEWKSINPSQNTTAELSQFTQLAQLEGMIASIADKRSLNLGLREDVSGQFVSWLMQFFDNYLQPEGSNIVSPFSLEILWHSAFLALFVDLDRLELATGRDGYVRSLPHREYIKEWASSQDGRRCVLHGALILQKIQSMTLGVEPAMHVPRVLYQAAMVWYACLKFGVDNHDSPKDFPEFACLNVNCQALLFESNGFKISRPKIKESSTLSGLVDLLRRIGHWGISRKFADQLSRMMQGGAEAEACSTNL</sequence>